<name>A0ABQ0JVM9_9BACT</name>
<comment type="caution">
    <text evidence="1">The sequence shown here is derived from an EMBL/GenBank/DDBJ whole genome shotgun (WGS) entry which is preliminary data.</text>
</comment>
<dbReference type="EMBL" id="BAFN01000001">
    <property type="protein sequence ID" value="GAN32755.1"/>
    <property type="molecule type" value="Genomic_DNA"/>
</dbReference>
<dbReference type="RefSeq" id="WP_052562864.1">
    <property type="nucleotide sequence ID" value="NZ_BAFN01000001.1"/>
</dbReference>
<protein>
    <submittedName>
        <fullName evidence="1">Uncharacterized protein</fullName>
    </submittedName>
</protein>
<gene>
    <name evidence="1" type="ORF">BROSI_A1270</name>
</gene>
<sequence>MATVKMEKTLKEVNGLISHIIKMPETKMWIDYDKEADVLYLSFKRPQHAGIKNRFPFGTSWSLLLESDAMWGIYSQEKMGVQIQSSVEKLESALSRVEFPKEYLVIEGYFDIKYVIGKIDYNLADNLNDLEHFLIKKEAFKHEEEIRGLVKFSVTDDRQRFANFDLQLNIKINTFFRGGIYPPWMRLQGEEVKIKNNY</sequence>
<proteinExistence type="predicted"/>
<keyword evidence="2" id="KW-1185">Reference proteome</keyword>
<accession>A0ABQ0JVM9</accession>
<evidence type="ECO:0000313" key="1">
    <source>
        <dbReference type="EMBL" id="GAN32755.1"/>
    </source>
</evidence>
<organism evidence="1 2">
    <name type="scientific">Candidatus Brocadia sinica JPN1</name>
    <dbReference type="NCBI Taxonomy" id="1197129"/>
    <lineage>
        <taxon>Bacteria</taxon>
        <taxon>Pseudomonadati</taxon>
        <taxon>Planctomycetota</taxon>
        <taxon>Candidatus Brocadiia</taxon>
        <taxon>Candidatus Brocadiales</taxon>
        <taxon>Candidatus Brocadiaceae</taxon>
        <taxon>Candidatus Brocadia</taxon>
    </lineage>
</organism>
<reference evidence="2" key="1">
    <citation type="journal article" date="2015" name="Genome Announc.">
        <title>Draft Genome Sequence of an Anaerobic Ammonium-Oxidizing Bacterium, "Candidatus Brocadia sinica".</title>
        <authorList>
            <person name="Oshiki M."/>
            <person name="Shinyako-Hata K."/>
            <person name="Satoh H."/>
            <person name="Okabe S."/>
        </authorList>
    </citation>
    <scope>NUCLEOTIDE SEQUENCE [LARGE SCALE GENOMIC DNA]</scope>
    <source>
        <strain evidence="2">JPN1</strain>
    </source>
</reference>
<evidence type="ECO:0000313" key="2">
    <source>
        <dbReference type="Proteomes" id="UP000032309"/>
    </source>
</evidence>
<dbReference type="Proteomes" id="UP000032309">
    <property type="component" value="Unassembled WGS sequence"/>
</dbReference>